<keyword evidence="10" id="KW-1185">Reference proteome</keyword>
<evidence type="ECO:0000256" key="3">
    <source>
        <dbReference type="ARBA" id="ARBA00022475"/>
    </source>
</evidence>
<evidence type="ECO:0000256" key="7">
    <source>
        <dbReference type="SAM" id="Phobius"/>
    </source>
</evidence>
<evidence type="ECO:0000256" key="1">
    <source>
        <dbReference type="ARBA" id="ARBA00004651"/>
    </source>
</evidence>
<dbReference type="KEGG" id="kse:Ksed_06150"/>
<dbReference type="InterPro" id="IPR032816">
    <property type="entry name" value="VTT_dom"/>
</dbReference>
<keyword evidence="4 7" id="KW-0812">Transmembrane</keyword>
<evidence type="ECO:0000313" key="9">
    <source>
        <dbReference type="EMBL" id="ACV05681.1"/>
    </source>
</evidence>
<evidence type="ECO:0000256" key="4">
    <source>
        <dbReference type="ARBA" id="ARBA00022692"/>
    </source>
</evidence>
<dbReference type="PANTHER" id="PTHR42709:SF6">
    <property type="entry name" value="UNDECAPRENYL PHOSPHATE TRANSPORTER A"/>
    <property type="match status" value="1"/>
</dbReference>
<dbReference type="InterPro" id="IPR051311">
    <property type="entry name" value="DedA_domain"/>
</dbReference>
<dbReference type="eggNOG" id="COG0586">
    <property type="taxonomic scope" value="Bacteria"/>
</dbReference>
<name>C7NLL5_KYTSD</name>
<dbReference type="Pfam" id="PF09335">
    <property type="entry name" value="VTT_dom"/>
    <property type="match status" value="1"/>
</dbReference>
<comment type="similarity">
    <text evidence="2">Belongs to the DedA family.</text>
</comment>
<dbReference type="Proteomes" id="UP000006666">
    <property type="component" value="Chromosome"/>
</dbReference>
<feature type="transmembrane region" description="Helical" evidence="7">
    <location>
        <begin position="142"/>
        <end position="165"/>
    </location>
</feature>
<evidence type="ECO:0000256" key="5">
    <source>
        <dbReference type="ARBA" id="ARBA00022989"/>
    </source>
</evidence>
<sequence>MRMANLNEWITSVIEALGGPGLALMMLLETVFPPIPSELVLPLAGFTIGQGQMGWLEVMLWTTSGSVAGAVFLYAVARAFGRERTIRWMAKLPLVEENDGDAAHRWFDKYGKVAVLTGRCVPGVRSLISIPAGTSQMPFGTFFFYTLLGSSAWNALLVTLGYVLGSNWHAVEGTVSIISKIVLALLVLGVLWFVYKRVSARRAAR</sequence>
<keyword evidence="3" id="KW-1003">Cell membrane</keyword>
<keyword evidence="5 7" id="KW-1133">Transmembrane helix</keyword>
<dbReference type="HOGENOM" id="CLU_044208_1_1_11"/>
<feature type="transmembrane region" description="Helical" evidence="7">
    <location>
        <begin position="55"/>
        <end position="77"/>
    </location>
</feature>
<organism evidence="9 10">
    <name type="scientific">Kytococcus sedentarius (strain ATCC 14392 / DSM 20547 / JCM 11482 / CCUG 33030 / NBRC 15357 / NCTC 11040 / CCM 314 / 541)</name>
    <name type="common">Micrococcus sedentarius</name>
    <dbReference type="NCBI Taxonomy" id="478801"/>
    <lineage>
        <taxon>Bacteria</taxon>
        <taxon>Bacillati</taxon>
        <taxon>Actinomycetota</taxon>
        <taxon>Actinomycetes</taxon>
        <taxon>Micrococcales</taxon>
        <taxon>Kytococcaceae</taxon>
        <taxon>Kytococcus</taxon>
    </lineage>
</organism>
<protein>
    <submittedName>
        <fullName evidence="9">Uncharacterized membrane-associated protein</fullName>
    </submittedName>
</protein>
<evidence type="ECO:0000259" key="8">
    <source>
        <dbReference type="Pfam" id="PF09335"/>
    </source>
</evidence>
<reference evidence="9 10" key="1">
    <citation type="journal article" date="2009" name="Stand. Genomic Sci.">
        <title>Complete genome sequence of Kytococcus sedentarius type strain (541).</title>
        <authorList>
            <person name="Sims D."/>
            <person name="Brettin T."/>
            <person name="Detter J.C."/>
            <person name="Han C."/>
            <person name="Lapidus A."/>
            <person name="Copeland A."/>
            <person name="Glavina Del Rio T."/>
            <person name="Nolan M."/>
            <person name="Chen F."/>
            <person name="Lucas S."/>
            <person name="Tice H."/>
            <person name="Cheng J.F."/>
            <person name="Bruce D."/>
            <person name="Goodwin L."/>
            <person name="Pitluck S."/>
            <person name="Ovchinnikova G."/>
            <person name="Pati A."/>
            <person name="Ivanova N."/>
            <person name="Mavrommatis K."/>
            <person name="Chen A."/>
            <person name="Palaniappan K."/>
            <person name="D'haeseleer P."/>
            <person name="Chain P."/>
            <person name="Bristow J."/>
            <person name="Eisen J.A."/>
            <person name="Markowitz V."/>
            <person name="Hugenholtz P."/>
            <person name="Schneider S."/>
            <person name="Goker M."/>
            <person name="Pukall R."/>
            <person name="Kyrpides N.C."/>
            <person name="Klenk H.P."/>
        </authorList>
    </citation>
    <scope>NUCLEOTIDE SEQUENCE [LARGE SCALE GENOMIC DNA]</scope>
    <source>
        <strain evidence="10">ATCC 14392 / DSM 20547 / JCM 11482 / CCUG 33030 / NBRC 15357 / NCTC 11040 / CCM 314 / 541</strain>
    </source>
</reference>
<dbReference type="PANTHER" id="PTHR42709">
    <property type="entry name" value="ALKALINE PHOSPHATASE LIKE PROTEIN"/>
    <property type="match status" value="1"/>
</dbReference>
<evidence type="ECO:0000256" key="2">
    <source>
        <dbReference type="ARBA" id="ARBA00010792"/>
    </source>
</evidence>
<feature type="domain" description="VTT" evidence="8">
    <location>
        <begin position="35"/>
        <end position="162"/>
    </location>
</feature>
<feature type="transmembrane region" description="Helical" evidence="7">
    <location>
        <begin position="12"/>
        <end position="35"/>
    </location>
</feature>
<proteinExistence type="inferred from homology"/>
<feature type="transmembrane region" description="Helical" evidence="7">
    <location>
        <begin position="177"/>
        <end position="195"/>
    </location>
</feature>
<evidence type="ECO:0000256" key="6">
    <source>
        <dbReference type="ARBA" id="ARBA00023136"/>
    </source>
</evidence>
<dbReference type="EMBL" id="CP001686">
    <property type="protein sequence ID" value="ACV05681.1"/>
    <property type="molecule type" value="Genomic_DNA"/>
</dbReference>
<gene>
    <name evidence="9" type="ordered locus">Ksed_06150</name>
</gene>
<dbReference type="AlphaFoldDB" id="C7NLL5"/>
<dbReference type="GO" id="GO:0005886">
    <property type="term" value="C:plasma membrane"/>
    <property type="evidence" value="ECO:0007669"/>
    <property type="project" value="UniProtKB-SubCell"/>
</dbReference>
<keyword evidence="6 7" id="KW-0472">Membrane</keyword>
<comment type="subcellular location">
    <subcellularLocation>
        <location evidence="1">Cell membrane</location>
        <topology evidence="1">Multi-pass membrane protein</topology>
    </subcellularLocation>
</comment>
<accession>C7NLL5</accession>
<evidence type="ECO:0000313" key="10">
    <source>
        <dbReference type="Proteomes" id="UP000006666"/>
    </source>
</evidence>